<sequence>MASIPTSFASSHQVLHLQHLSVHTKVKPDQFSDFLNHKIECLMVKFKTFYLNI</sequence>
<proteinExistence type="predicted"/>
<accession>A0A0E9PQC2</accession>
<dbReference type="AlphaFoldDB" id="A0A0E9PQC2"/>
<organism evidence="1">
    <name type="scientific">Anguilla anguilla</name>
    <name type="common">European freshwater eel</name>
    <name type="synonym">Muraena anguilla</name>
    <dbReference type="NCBI Taxonomy" id="7936"/>
    <lineage>
        <taxon>Eukaryota</taxon>
        <taxon>Metazoa</taxon>
        <taxon>Chordata</taxon>
        <taxon>Craniata</taxon>
        <taxon>Vertebrata</taxon>
        <taxon>Euteleostomi</taxon>
        <taxon>Actinopterygii</taxon>
        <taxon>Neopterygii</taxon>
        <taxon>Teleostei</taxon>
        <taxon>Anguilliformes</taxon>
        <taxon>Anguillidae</taxon>
        <taxon>Anguilla</taxon>
    </lineage>
</organism>
<reference evidence="1" key="2">
    <citation type="journal article" date="2015" name="Fish Shellfish Immunol.">
        <title>Early steps in the European eel (Anguilla anguilla)-Vibrio vulnificus interaction in the gills: Role of the RtxA13 toxin.</title>
        <authorList>
            <person name="Callol A."/>
            <person name="Pajuelo D."/>
            <person name="Ebbesson L."/>
            <person name="Teles M."/>
            <person name="MacKenzie S."/>
            <person name="Amaro C."/>
        </authorList>
    </citation>
    <scope>NUCLEOTIDE SEQUENCE</scope>
</reference>
<name>A0A0E9PQC2_ANGAN</name>
<protein>
    <submittedName>
        <fullName evidence="1">Uncharacterized protein</fullName>
    </submittedName>
</protein>
<reference evidence="1" key="1">
    <citation type="submission" date="2014-11" db="EMBL/GenBank/DDBJ databases">
        <authorList>
            <person name="Amaro Gonzalez C."/>
        </authorList>
    </citation>
    <scope>NUCLEOTIDE SEQUENCE</scope>
</reference>
<dbReference type="EMBL" id="GBXM01102524">
    <property type="protein sequence ID" value="JAH06053.1"/>
    <property type="molecule type" value="Transcribed_RNA"/>
</dbReference>
<evidence type="ECO:0000313" key="1">
    <source>
        <dbReference type="EMBL" id="JAH06053.1"/>
    </source>
</evidence>